<accession>A0AAN6T783</accession>
<evidence type="ECO:0000313" key="3">
    <source>
        <dbReference type="Proteomes" id="UP001302812"/>
    </source>
</evidence>
<reference evidence="2" key="1">
    <citation type="journal article" date="2023" name="Mol. Phylogenet. Evol.">
        <title>Genome-scale phylogeny and comparative genomics of the fungal order Sordariales.</title>
        <authorList>
            <person name="Hensen N."/>
            <person name="Bonometti L."/>
            <person name="Westerberg I."/>
            <person name="Brannstrom I.O."/>
            <person name="Guillou S."/>
            <person name="Cros-Aarteil S."/>
            <person name="Calhoun S."/>
            <person name="Haridas S."/>
            <person name="Kuo A."/>
            <person name="Mondo S."/>
            <person name="Pangilinan J."/>
            <person name="Riley R."/>
            <person name="LaButti K."/>
            <person name="Andreopoulos B."/>
            <person name="Lipzen A."/>
            <person name="Chen C."/>
            <person name="Yan M."/>
            <person name="Daum C."/>
            <person name="Ng V."/>
            <person name="Clum A."/>
            <person name="Steindorff A."/>
            <person name="Ohm R.A."/>
            <person name="Martin F."/>
            <person name="Silar P."/>
            <person name="Natvig D.O."/>
            <person name="Lalanne C."/>
            <person name="Gautier V."/>
            <person name="Ament-Velasquez S.L."/>
            <person name="Kruys A."/>
            <person name="Hutchinson M.I."/>
            <person name="Powell A.J."/>
            <person name="Barry K."/>
            <person name="Miller A.N."/>
            <person name="Grigoriev I.V."/>
            <person name="Debuchy R."/>
            <person name="Gladieux P."/>
            <person name="Hiltunen Thoren M."/>
            <person name="Johannesson H."/>
        </authorList>
    </citation>
    <scope>NUCLEOTIDE SEQUENCE</scope>
    <source>
        <strain evidence="2">CBS 508.74</strain>
    </source>
</reference>
<evidence type="ECO:0000256" key="1">
    <source>
        <dbReference type="SAM" id="SignalP"/>
    </source>
</evidence>
<gene>
    <name evidence="2" type="ORF">N656DRAFT_741413</name>
</gene>
<organism evidence="2 3">
    <name type="scientific">Canariomyces notabilis</name>
    <dbReference type="NCBI Taxonomy" id="2074819"/>
    <lineage>
        <taxon>Eukaryota</taxon>
        <taxon>Fungi</taxon>
        <taxon>Dikarya</taxon>
        <taxon>Ascomycota</taxon>
        <taxon>Pezizomycotina</taxon>
        <taxon>Sordariomycetes</taxon>
        <taxon>Sordariomycetidae</taxon>
        <taxon>Sordariales</taxon>
        <taxon>Chaetomiaceae</taxon>
        <taxon>Canariomyces</taxon>
    </lineage>
</organism>
<comment type="caution">
    <text evidence="2">The sequence shown here is derived from an EMBL/GenBank/DDBJ whole genome shotgun (WGS) entry which is preliminary data.</text>
</comment>
<proteinExistence type="predicted"/>
<evidence type="ECO:0000313" key="2">
    <source>
        <dbReference type="EMBL" id="KAK4107740.1"/>
    </source>
</evidence>
<protein>
    <submittedName>
        <fullName evidence="2">WD domain-containing protein</fullName>
    </submittedName>
</protein>
<feature type="chain" id="PRO_5042973749" evidence="1">
    <location>
        <begin position="18"/>
        <end position="241"/>
    </location>
</feature>
<dbReference type="Proteomes" id="UP001302812">
    <property type="component" value="Unassembled WGS sequence"/>
</dbReference>
<dbReference type="GeneID" id="89936942"/>
<reference evidence="2" key="2">
    <citation type="submission" date="2023-05" db="EMBL/GenBank/DDBJ databases">
        <authorList>
            <consortium name="Lawrence Berkeley National Laboratory"/>
            <person name="Steindorff A."/>
            <person name="Hensen N."/>
            <person name="Bonometti L."/>
            <person name="Westerberg I."/>
            <person name="Brannstrom I.O."/>
            <person name="Guillou S."/>
            <person name="Cros-Aarteil S."/>
            <person name="Calhoun S."/>
            <person name="Haridas S."/>
            <person name="Kuo A."/>
            <person name="Mondo S."/>
            <person name="Pangilinan J."/>
            <person name="Riley R."/>
            <person name="Labutti K."/>
            <person name="Andreopoulos B."/>
            <person name="Lipzen A."/>
            <person name="Chen C."/>
            <person name="Yanf M."/>
            <person name="Daum C."/>
            <person name="Ng V."/>
            <person name="Clum A."/>
            <person name="Ohm R."/>
            <person name="Martin F."/>
            <person name="Silar P."/>
            <person name="Natvig D."/>
            <person name="Lalanne C."/>
            <person name="Gautier V."/>
            <person name="Ament-Velasquez S.L."/>
            <person name="Kruys A."/>
            <person name="Hutchinson M.I."/>
            <person name="Powell A.J."/>
            <person name="Barry K."/>
            <person name="Miller A.N."/>
            <person name="Grigoriev I.V."/>
            <person name="Debuchy R."/>
            <person name="Gladieux P."/>
            <person name="Thoren M.H."/>
            <person name="Johannesson H."/>
        </authorList>
    </citation>
    <scope>NUCLEOTIDE SEQUENCE</scope>
    <source>
        <strain evidence="2">CBS 508.74</strain>
    </source>
</reference>
<dbReference type="EMBL" id="MU853370">
    <property type="protein sequence ID" value="KAK4107740.1"/>
    <property type="molecule type" value="Genomic_DNA"/>
</dbReference>
<keyword evidence="1" id="KW-0732">Signal</keyword>
<keyword evidence="3" id="KW-1185">Reference proteome</keyword>
<sequence length="241" mass="27711">MLAQMAVPLFIFAATVCRFVEDPVWSDPAGQLEKVLQYQRKTHDSELDKLDATYLPILNQLTAGRAEPQRGRLLAEFRDVVGPIVLLAQPLSVSSLARLLIISPKAIYGRLNSLHSVLRISPEIDAPVRLFHLSFRDFLFDPTKRAEEFWIDEIQHHRTLVDRCIQLMRQHLKRDICGLQVPGKPRSEIDQRTVDAALPPEVQYACQYWVHHWKESKGIVRDDGPVHSLLKSHLLYWLEAL</sequence>
<feature type="non-terminal residue" evidence="2">
    <location>
        <position position="241"/>
    </location>
</feature>
<feature type="signal peptide" evidence="1">
    <location>
        <begin position="1"/>
        <end position="17"/>
    </location>
</feature>
<name>A0AAN6T783_9PEZI</name>
<dbReference type="AlphaFoldDB" id="A0AAN6T783"/>
<dbReference type="RefSeq" id="XP_064665310.1">
    <property type="nucleotide sequence ID" value="XM_064812817.1"/>
</dbReference>